<comment type="caution">
    <text evidence="1">The sequence shown here is derived from an EMBL/GenBank/DDBJ whole genome shotgun (WGS) entry which is preliminary data.</text>
</comment>
<accession>A0ACB9IVN9</accession>
<organism evidence="1 2">
    <name type="scientific">Smallanthus sonchifolius</name>
    <dbReference type="NCBI Taxonomy" id="185202"/>
    <lineage>
        <taxon>Eukaryota</taxon>
        <taxon>Viridiplantae</taxon>
        <taxon>Streptophyta</taxon>
        <taxon>Embryophyta</taxon>
        <taxon>Tracheophyta</taxon>
        <taxon>Spermatophyta</taxon>
        <taxon>Magnoliopsida</taxon>
        <taxon>eudicotyledons</taxon>
        <taxon>Gunneridae</taxon>
        <taxon>Pentapetalae</taxon>
        <taxon>asterids</taxon>
        <taxon>campanulids</taxon>
        <taxon>Asterales</taxon>
        <taxon>Asteraceae</taxon>
        <taxon>Asteroideae</taxon>
        <taxon>Heliantheae alliance</taxon>
        <taxon>Millerieae</taxon>
        <taxon>Smallanthus</taxon>
    </lineage>
</organism>
<dbReference type="Proteomes" id="UP001056120">
    <property type="component" value="Linkage Group LG07"/>
</dbReference>
<name>A0ACB9IVN9_9ASTR</name>
<proteinExistence type="predicted"/>
<gene>
    <name evidence="1" type="ORF">L1987_21225</name>
</gene>
<reference evidence="2" key="1">
    <citation type="journal article" date="2022" name="Mol. Ecol. Resour.">
        <title>The genomes of chicory, endive, great burdock and yacon provide insights into Asteraceae palaeo-polyploidization history and plant inulin production.</title>
        <authorList>
            <person name="Fan W."/>
            <person name="Wang S."/>
            <person name="Wang H."/>
            <person name="Wang A."/>
            <person name="Jiang F."/>
            <person name="Liu H."/>
            <person name="Zhao H."/>
            <person name="Xu D."/>
            <person name="Zhang Y."/>
        </authorList>
    </citation>
    <scope>NUCLEOTIDE SEQUENCE [LARGE SCALE GENOMIC DNA]</scope>
    <source>
        <strain evidence="2">cv. Yunnan</strain>
    </source>
</reference>
<evidence type="ECO:0000313" key="1">
    <source>
        <dbReference type="EMBL" id="KAI3811501.1"/>
    </source>
</evidence>
<reference evidence="1 2" key="2">
    <citation type="journal article" date="2022" name="Mol. Ecol. Resour.">
        <title>The genomes of chicory, endive, great burdock and yacon provide insights into Asteraceae paleo-polyploidization history and plant inulin production.</title>
        <authorList>
            <person name="Fan W."/>
            <person name="Wang S."/>
            <person name="Wang H."/>
            <person name="Wang A."/>
            <person name="Jiang F."/>
            <person name="Liu H."/>
            <person name="Zhao H."/>
            <person name="Xu D."/>
            <person name="Zhang Y."/>
        </authorList>
    </citation>
    <scope>NUCLEOTIDE SEQUENCE [LARGE SCALE GENOMIC DNA]</scope>
    <source>
        <strain evidence="2">cv. Yunnan</strain>
        <tissue evidence="1">Leaves</tissue>
    </source>
</reference>
<protein>
    <submittedName>
        <fullName evidence="1">Uncharacterized protein</fullName>
    </submittedName>
</protein>
<keyword evidence="2" id="KW-1185">Reference proteome</keyword>
<dbReference type="EMBL" id="CM042024">
    <property type="protein sequence ID" value="KAI3811501.1"/>
    <property type="molecule type" value="Genomic_DNA"/>
</dbReference>
<evidence type="ECO:0000313" key="2">
    <source>
        <dbReference type="Proteomes" id="UP001056120"/>
    </source>
</evidence>
<sequence>MQRKPNMEQSKVVQTSFHEHMFLLLKIGKNETLHTLERKRATCTMQNTKEENINENNVPHEDGDRGKQVEVEESVHDNYGADQL</sequence>